<dbReference type="PANTHER" id="PTHR38111">
    <property type="entry name" value="ZN(2)-C6 FUNGAL-TYPE DOMAIN-CONTAINING PROTEIN-RELATED"/>
    <property type="match status" value="1"/>
</dbReference>
<dbReference type="OrthoDB" id="5126878at2759"/>
<dbReference type="Proteomes" id="UP000324241">
    <property type="component" value="Unassembled WGS sequence"/>
</dbReference>
<evidence type="ECO:0000313" key="2">
    <source>
        <dbReference type="Proteomes" id="UP000324241"/>
    </source>
</evidence>
<gene>
    <name evidence="1" type="ORF">ATNIH1004_002299</name>
</gene>
<dbReference type="VEuPathDB" id="FungiDB:EYZ11_002668"/>
<sequence length="408" mass="45987">MTYGMDNPQNFGTWMDLIPSRVGSSAALDLGVIYVLDSFKSHLYANVTNEKRTCVSSTRALHSLRRAVKACEWPSSEAFSDLLLSVRLHLSAETFRGLGTYTFVLHVLELSKMMTHSRLGGSDTEAGRKILESIYYEEVVISTLRGEYSKFDDASWLVPLSEPHAPSFQLVSMAVMANFIQIPRLVDFIRLSHTRPAKATEAVSLAKRLYQNNCQPWMDHILQEETKVILTSCVRVLPFVQESYHFKSVHVFELVTRYFASRILLCGIIQTLSTITPLASVFDISSVESEDLEVAKGVAMSVEYALNSDKPLPFAALHIVKILKITFGAWQRLEKRQARNEEREFACCMKNWCLEVTNHILKMWNCPLETKNQLELLAGAMVGNAVPSFLVRRVDPSLILTSQDSAIL</sequence>
<proteinExistence type="predicted"/>
<protein>
    <recommendedName>
        <fullName evidence="3">Transcription factor domain-containing protein</fullName>
    </recommendedName>
</protein>
<accession>A0A5M9MRV4</accession>
<dbReference type="RefSeq" id="XP_033428989.1">
    <property type="nucleotide sequence ID" value="XM_033566994.1"/>
</dbReference>
<comment type="caution">
    <text evidence="1">The sequence shown here is derived from an EMBL/GenBank/DDBJ whole genome shotgun (WGS) entry which is preliminary data.</text>
</comment>
<evidence type="ECO:0000313" key="1">
    <source>
        <dbReference type="EMBL" id="KAA8649628.1"/>
    </source>
</evidence>
<name>A0A5M9MRV4_9EURO</name>
<dbReference type="AlphaFoldDB" id="A0A5M9MRV4"/>
<dbReference type="EMBL" id="QUQM01000001">
    <property type="protein sequence ID" value="KAA8649628.1"/>
    <property type="molecule type" value="Genomic_DNA"/>
</dbReference>
<dbReference type="InterPro" id="IPR053178">
    <property type="entry name" value="Osmoadaptation_assoc"/>
</dbReference>
<evidence type="ECO:0008006" key="3">
    <source>
        <dbReference type="Google" id="ProtNLM"/>
    </source>
</evidence>
<organism evidence="1 2">
    <name type="scientific">Aspergillus tanneri</name>
    <dbReference type="NCBI Taxonomy" id="1220188"/>
    <lineage>
        <taxon>Eukaryota</taxon>
        <taxon>Fungi</taxon>
        <taxon>Dikarya</taxon>
        <taxon>Ascomycota</taxon>
        <taxon>Pezizomycotina</taxon>
        <taxon>Eurotiomycetes</taxon>
        <taxon>Eurotiomycetidae</taxon>
        <taxon>Eurotiales</taxon>
        <taxon>Aspergillaceae</taxon>
        <taxon>Aspergillus</taxon>
        <taxon>Aspergillus subgen. Circumdati</taxon>
    </lineage>
</organism>
<dbReference type="GeneID" id="54325001"/>
<dbReference type="PANTHER" id="PTHR38111:SF2">
    <property type="entry name" value="FINGER DOMAIN PROTEIN, PUTATIVE (AFU_ORTHOLOGUE AFUA_1G01560)-RELATED"/>
    <property type="match status" value="1"/>
</dbReference>
<reference evidence="1 2" key="1">
    <citation type="submission" date="2019-08" db="EMBL/GenBank/DDBJ databases">
        <title>The genome sequence of a newly discovered highly antifungal drug resistant Aspergillus species, Aspergillus tanneri NIH 1004.</title>
        <authorList>
            <person name="Mounaud S."/>
            <person name="Singh I."/>
            <person name="Joardar V."/>
            <person name="Pakala S."/>
            <person name="Pakala S."/>
            <person name="Venepally P."/>
            <person name="Chung J.K."/>
            <person name="Losada L."/>
            <person name="Nierman W.C."/>
        </authorList>
    </citation>
    <scope>NUCLEOTIDE SEQUENCE [LARGE SCALE GENOMIC DNA]</scope>
    <source>
        <strain evidence="1 2">NIH1004</strain>
    </source>
</reference>